<dbReference type="Pfam" id="PF14903">
    <property type="entry name" value="WG_beta_rep"/>
    <property type="match status" value="7"/>
</dbReference>
<dbReference type="KEGG" id="mod:AS202_00170"/>
<feature type="chain" id="PRO_5042464099" description="WG repeat-containing protein" evidence="1">
    <location>
        <begin position="20"/>
        <end position="851"/>
    </location>
</feature>
<dbReference type="EMBL" id="CP013690">
    <property type="protein sequence ID" value="ALU24710.1"/>
    <property type="molecule type" value="Genomic_DNA"/>
</dbReference>
<feature type="signal peptide" evidence="1">
    <location>
        <begin position="1"/>
        <end position="19"/>
    </location>
</feature>
<proteinExistence type="predicted"/>
<dbReference type="PANTHER" id="PTHR37841">
    <property type="entry name" value="GLR2918 PROTEIN"/>
    <property type="match status" value="1"/>
</dbReference>
<dbReference type="Proteomes" id="UP000069030">
    <property type="component" value="Chromosome"/>
</dbReference>
<dbReference type="RefSeq" id="WP_058698978.1">
    <property type="nucleotide sequence ID" value="NZ_CP013690.1"/>
</dbReference>
<dbReference type="InterPro" id="IPR032774">
    <property type="entry name" value="WG_beta_rep"/>
</dbReference>
<evidence type="ECO:0000256" key="1">
    <source>
        <dbReference type="SAM" id="SignalP"/>
    </source>
</evidence>
<protein>
    <recommendedName>
        <fullName evidence="4">WG repeat-containing protein</fullName>
    </recommendedName>
</protein>
<organism evidence="2 3">
    <name type="scientific">Myroides odoratimimus</name>
    <dbReference type="NCBI Taxonomy" id="76832"/>
    <lineage>
        <taxon>Bacteria</taxon>
        <taxon>Pseudomonadati</taxon>
        <taxon>Bacteroidota</taxon>
        <taxon>Flavobacteriia</taxon>
        <taxon>Flavobacteriales</taxon>
        <taxon>Flavobacteriaceae</taxon>
        <taxon>Myroides</taxon>
    </lineage>
</organism>
<evidence type="ECO:0000313" key="2">
    <source>
        <dbReference type="EMBL" id="ALU24710.1"/>
    </source>
</evidence>
<accession>A0AAI8G3A2</accession>
<evidence type="ECO:0000313" key="3">
    <source>
        <dbReference type="Proteomes" id="UP000069030"/>
    </source>
</evidence>
<name>A0AAI8G3A2_9FLAO</name>
<dbReference type="PROSITE" id="PS51257">
    <property type="entry name" value="PROKAR_LIPOPROTEIN"/>
    <property type="match status" value="1"/>
</dbReference>
<sequence length="851" mass="97777">MKKITLLILIGFLSFSCSNDDNNKNDKPKEEKPDYQPKILIPFEERGLWGFRDPQANVVVVVPQYEAVKDFDQHKIARVKKSKLWGIIDMLGKPVIAPTYNDIKDFSIQGYATVVRLEKSGVINTKGEEKIEPLYDEITGYYDKQYVKVMIEQKYGIIDKDWKLAIKPSYTKIRDFGTEGVNVDHIIVEQNTKRGLINKNWKVLANAKYDSITKFDTRGIAMLIDSLKMGMINTEGKILEPKYDEIKESNDEVEVTYKVVLKEKWGLLNKDWKEIIAPRFEADFKIFEFDKSGYARLHVGEKWGFIDKNHKVILEPIYDEITEFDEQGFARIKVGEKWGVINREFKVLLAPEYDNITVFNAEGFARVNKNGKWGVINKQWKVVLPVIYDNIGTLLPYDMTILTLDSKLGLANKNWEVVLPVDYKDINVTEDQGTVRIYNDIPGIERAVGLFHLKTYKRLEPTYERIDNYNSFGYALVQKNEISKNLIDKNFEERLDTYYTEIYPFNEAGVFKVLKAPYLGVFDSRMNMLVEPTKYTDIDEFAEDNHAVVSFGNKSGLINRQWKEVLAVEYDEISTPDKESNRKLTIHTSSVTMYNVFNQNGKTLEDNYKEIKFDYANKVILLKGMNDLHGFASVNLVHITSPVYENELDFTNALVARMKQNGVWGLINKQGIIVINPMYDRISEFNNEGYAYLVKGGLYGFVNHVGLTTVHAKYEIPDYALTKDKLAKVRANGLLTIVNYENGIELFKPGQYTDVDNLFKGYAAYLEKGKWGIVDKLQKVVSVAKYDKVERFTKDNTARIRLNNYVGFMNDKGVIVLEPTTYSHIGEFKDGKTTAIKNGVAVVIDINGKEI</sequence>
<evidence type="ECO:0008006" key="4">
    <source>
        <dbReference type="Google" id="ProtNLM"/>
    </source>
</evidence>
<dbReference type="AlphaFoldDB" id="A0AAI8G3A2"/>
<keyword evidence="1" id="KW-0732">Signal</keyword>
<reference evidence="2 3" key="1">
    <citation type="journal article" date="2016" name="J. Zhejiang Univ. Sci. B">
        <title>Antibiotic resistance mechanisms of Myroides sp.</title>
        <authorList>
            <person name="Hu S."/>
            <person name="Yuan S."/>
            <person name="Qu H."/>
            <person name="Jiang T."/>
            <person name="Zhou Y."/>
            <person name="Wang M."/>
            <person name="Ming D."/>
        </authorList>
    </citation>
    <scope>NUCLEOTIDE SEQUENCE [LARGE SCALE GENOMIC DNA]</scope>
    <source>
        <strain evidence="2 3">PR63039</strain>
    </source>
</reference>
<gene>
    <name evidence="2" type="ORF">AS202_00170</name>
</gene>
<dbReference type="PANTHER" id="PTHR37841:SF1">
    <property type="entry name" value="DUF3298 DOMAIN-CONTAINING PROTEIN"/>
    <property type="match status" value="1"/>
</dbReference>